<dbReference type="Proteomes" id="UP000182409">
    <property type="component" value="Unassembled WGS sequence"/>
</dbReference>
<evidence type="ECO:0000313" key="3">
    <source>
        <dbReference type="Proteomes" id="UP000182409"/>
    </source>
</evidence>
<dbReference type="OrthoDB" id="113213at2"/>
<accession>A0A1H4J456</accession>
<keyword evidence="1" id="KW-0732">Signal</keyword>
<organism evidence="2 3">
    <name type="scientific">Terriglobus roseus</name>
    <dbReference type="NCBI Taxonomy" id="392734"/>
    <lineage>
        <taxon>Bacteria</taxon>
        <taxon>Pseudomonadati</taxon>
        <taxon>Acidobacteriota</taxon>
        <taxon>Terriglobia</taxon>
        <taxon>Terriglobales</taxon>
        <taxon>Acidobacteriaceae</taxon>
        <taxon>Terriglobus</taxon>
    </lineage>
</organism>
<dbReference type="EMBL" id="FNSD01000001">
    <property type="protein sequence ID" value="SEB40322.1"/>
    <property type="molecule type" value="Genomic_DNA"/>
</dbReference>
<sequence length="369" mass="39994">MKRSAMKIMAIVVFALMMGNAKAVVVAMNADSATAVLTALENPALSREECLRIAAMPGNQGVIRKSREFGFDTNTQNFADALYASARGIAPKDSLARSYYFDIVKQKTPQIRALIRQINANPDNFQGAIQKRLAPFTPQGTDLPLQGYIVAAGDGGGYAFGGTDFYLNLGNMNDFLSARVTTAHELYHAIQGVFATSRGSFGDLPLLEGLSKTTQACLKTKQLFSNLYEEGSAVYVQGSGPSELDNGTSEIANRQKADLEDGIRYARANASLLEMSVISLNAPEAMPYDDVYRVDFFGHGFLYSTAYLMAKAIVDQDGPGGLSALLELPPEQFILRYTQLRAYGKGNDHPKLGSNTIQAARSLPKVCPR</sequence>
<feature type="signal peptide" evidence="1">
    <location>
        <begin position="1"/>
        <end position="23"/>
    </location>
</feature>
<evidence type="ECO:0000313" key="2">
    <source>
        <dbReference type="EMBL" id="SEB40322.1"/>
    </source>
</evidence>
<feature type="chain" id="PRO_5010183609" evidence="1">
    <location>
        <begin position="24"/>
        <end position="369"/>
    </location>
</feature>
<reference evidence="2 3" key="1">
    <citation type="submission" date="2016-10" db="EMBL/GenBank/DDBJ databases">
        <authorList>
            <person name="de Groot N.N."/>
        </authorList>
    </citation>
    <scope>NUCLEOTIDE SEQUENCE [LARGE SCALE GENOMIC DNA]</scope>
    <source>
        <strain evidence="2 3">AB35.6</strain>
    </source>
</reference>
<protein>
    <submittedName>
        <fullName evidence="2">Uncharacterized protein</fullName>
    </submittedName>
</protein>
<dbReference type="Pfam" id="PF18958">
    <property type="entry name" value="DUF5700"/>
    <property type="match status" value="1"/>
</dbReference>
<dbReference type="RefSeq" id="WP_139285054.1">
    <property type="nucleotide sequence ID" value="NZ_FNSD01000001.1"/>
</dbReference>
<dbReference type="InterPro" id="IPR043754">
    <property type="entry name" value="DUF5700"/>
</dbReference>
<evidence type="ECO:0000256" key="1">
    <source>
        <dbReference type="SAM" id="SignalP"/>
    </source>
</evidence>
<dbReference type="AlphaFoldDB" id="A0A1H4J456"/>
<name>A0A1H4J456_9BACT</name>
<proteinExistence type="predicted"/>
<gene>
    <name evidence="2" type="ORF">SAMN05443244_0300</name>
</gene>